<name>A0A7J9EII0_9ROSI</name>
<keyword evidence="3" id="KW-1185">Reference proteome</keyword>
<reference evidence="2 3" key="1">
    <citation type="journal article" date="2019" name="Genome Biol. Evol.">
        <title>Insights into the evolution of the New World diploid cottons (Gossypium, subgenus Houzingenia) based on genome sequencing.</title>
        <authorList>
            <person name="Grover C.E."/>
            <person name="Arick M.A. 2nd"/>
            <person name="Thrash A."/>
            <person name="Conover J.L."/>
            <person name="Sanders W.S."/>
            <person name="Peterson D.G."/>
            <person name="Frelichowski J.E."/>
            <person name="Scheffler J.A."/>
            <person name="Scheffler B.E."/>
            <person name="Wendel J.F."/>
        </authorList>
    </citation>
    <scope>NUCLEOTIDE SEQUENCE [LARGE SCALE GENOMIC DNA]</scope>
    <source>
        <strain evidence="2">8</strain>
        <tissue evidence="2">Leaf</tissue>
    </source>
</reference>
<gene>
    <name evidence="2" type="ORF">Gotri_008171</name>
</gene>
<protein>
    <recommendedName>
        <fullName evidence="1">Nucleotide-diphospho-sugar transferase domain-containing protein</fullName>
    </recommendedName>
</protein>
<evidence type="ECO:0000313" key="2">
    <source>
        <dbReference type="EMBL" id="MBA0772856.1"/>
    </source>
</evidence>
<dbReference type="InterPro" id="IPR005069">
    <property type="entry name" value="Nucl-diP-sugar_transferase"/>
</dbReference>
<sequence length="404" mass="47203">MSPEISKHIRRAALVFTVLTLSALLLYTATDSNRLSSGSFSSSSFATIFPSYLNYSSSSDELLSCKSNLMNVPQYIYIIKLFLLQSPTQELEEILKNASMVNNTVILTTLNDAWARTGSIVDLFLKSFMLGDGTRKLLDHLVIVSLDERAYNRCRIVHKHCYALVTKGVGFHQEAYFMTPQYLKMMWRRIDFLRTVLELGYSFVFTDADIMWFRDPFPRFFPDADFQISCDYYLGRPEDMNNSPNGGFNYVKSNSRSIAFYKFWYSSRETYPGYHDQDVLNKIKSDQMITKIGLKIRFLDTAYFGGLCEPSRDLNVVCTMHVNCCIGMDRKLHDLNLMLQDWRAFKSLPPDLKNQSIISWRVPRNCRYFFPLSINNSRSFMTFRFLHLQRWMLKKREKIDWNCT</sequence>
<dbReference type="PANTHER" id="PTHR46038:SF38">
    <property type="entry name" value="GLYCOSYLTRANSFERASE-RELATED"/>
    <property type="match status" value="1"/>
</dbReference>
<feature type="domain" description="Nucleotide-diphospho-sugar transferase" evidence="1">
    <location>
        <begin position="137"/>
        <end position="335"/>
    </location>
</feature>
<organism evidence="2 3">
    <name type="scientific">Gossypium trilobum</name>
    <dbReference type="NCBI Taxonomy" id="34281"/>
    <lineage>
        <taxon>Eukaryota</taxon>
        <taxon>Viridiplantae</taxon>
        <taxon>Streptophyta</taxon>
        <taxon>Embryophyta</taxon>
        <taxon>Tracheophyta</taxon>
        <taxon>Spermatophyta</taxon>
        <taxon>Magnoliopsida</taxon>
        <taxon>eudicotyledons</taxon>
        <taxon>Gunneridae</taxon>
        <taxon>Pentapetalae</taxon>
        <taxon>rosids</taxon>
        <taxon>malvids</taxon>
        <taxon>Malvales</taxon>
        <taxon>Malvaceae</taxon>
        <taxon>Malvoideae</taxon>
        <taxon>Gossypium</taxon>
    </lineage>
</organism>
<dbReference type="InterPro" id="IPR044821">
    <property type="entry name" value="At1g28695/At4g15970-like"/>
</dbReference>
<accession>A0A7J9EII0</accession>
<evidence type="ECO:0000259" key="1">
    <source>
        <dbReference type="Pfam" id="PF03407"/>
    </source>
</evidence>
<comment type="caution">
    <text evidence="2">The sequence shown here is derived from an EMBL/GenBank/DDBJ whole genome shotgun (WGS) entry which is preliminary data.</text>
</comment>
<evidence type="ECO:0000313" key="3">
    <source>
        <dbReference type="Proteomes" id="UP000593568"/>
    </source>
</evidence>
<dbReference type="Pfam" id="PF03407">
    <property type="entry name" value="Nucleotid_trans"/>
    <property type="match status" value="1"/>
</dbReference>
<dbReference type="AlphaFoldDB" id="A0A7J9EII0"/>
<dbReference type="Proteomes" id="UP000593568">
    <property type="component" value="Unassembled WGS sequence"/>
</dbReference>
<proteinExistence type="predicted"/>
<dbReference type="PANTHER" id="PTHR46038">
    <property type="entry name" value="EXPRESSED PROTEIN-RELATED"/>
    <property type="match status" value="1"/>
</dbReference>
<dbReference type="EMBL" id="JABEZW010000008">
    <property type="protein sequence ID" value="MBA0772856.1"/>
    <property type="molecule type" value="Genomic_DNA"/>
</dbReference>